<sequence>MSRGRRPATARAWRRAADRYLESCDQQSRLPTVTGLALALGFPTRAALETAAGQDPEQVLIRALSQVEEANLQAVYRRDTASGAKFILQSCFGYGEKDLPETGPITVQVEGEEEPHAGDHTEEGF</sequence>
<reference evidence="1" key="1">
    <citation type="journal article" date="2021" name="PeerJ">
        <title>Extensive microbial diversity within the chicken gut microbiome revealed by metagenomics and culture.</title>
        <authorList>
            <person name="Gilroy R."/>
            <person name="Ravi A."/>
            <person name="Getino M."/>
            <person name="Pursley I."/>
            <person name="Horton D.L."/>
            <person name="Alikhan N.F."/>
            <person name="Baker D."/>
            <person name="Gharbi K."/>
            <person name="Hall N."/>
            <person name="Watson M."/>
            <person name="Adriaenssens E.M."/>
            <person name="Foster-Nyarko E."/>
            <person name="Jarju S."/>
            <person name="Secka A."/>
            <person name="Antonio M."/>
            <person name="Oren A."/>
            <person name="Chaudhuri R.R."/>
            <person name="La Ragione R."/>
            <person name="Hildebrand F."/>
            <person name="Pallen M.J."/>
        </authorList>
    </citation>
    <scope>NUCLEOTIDE SEQUENCE</scope>
    <source>
        <strain evidence="1">CHK185-1770</strain>
    </source>
</reference>
<accession>A0A9D2SG71</accession>
<dbReference type="AlphaFoldDB" id="A0A9D2SG71"/>
<reference evidence="1" key="2">
    <citation type="submission" date="2021-04" db="EMBL/GenBank/DDBJ databases">
        <authorList>
            <person name="Gilroy R."/>
        </authorList>
    </citation>
    <scope>NUCLEOTIDE SEQUENCE</scope>
    <source>
        <strain evidence="1">CHK185-1770</strain>
    </source>
</reference>
<proteinExistence type="predicted"/>
<protein>
    <submittedName>
        <fullName evidence="1">DNA-packaging protein</fullName>
    </submittedName>
</protein>
<evidence type="ECO:0000313" key="1">
    <source>
        <dbReference type="EMBL" id="HJB98491.1"/>
    </source>
</evidence>
<comment type="caution">
    <text evidence="1">The sequence shown here is derived from an EMBL/GenBank/DDBJ whole genome shotgun (WGS) entry which is preliminary data.</text>
</comment>
<organism evidence="1 2">
    <name type="scientific">Candidatus Acutalibacter pullicola</name>
    <dbReference type="NCBI Taxonomy" id="2838417"/>
    <lineage>
        <taxon>Bacteria</taxon>
        <taxon>Bacillati</taxon>
        <taxon>Bacillota</taxon>
        <taxon>Clostridia</taxon>
        <taxon>Eubacteriales</taxon>
        <taxon>Acutalibacteraceae</taxon>
        <taxon>Acutalibacter</taxon>
    </lineage>
</organism>
<gene>
    <name evidence="1" type="ORF">H9710_07920</name>
</gene>
<name>A0A9D2SG71_9FIRM</name>
<dbReference type="EMBL" id="DWXG01000062">
    <property type="protein sequence ID" value="HJB98491.1"/>
    <property type="molecule type" value="Genomic_DNA"/>
</dbReference>
<dbReference type="Proteomes" id="UP000826793">
    <property type="component" value="Unassembled WGS sequence"/>
</dbReference>
<evidence type="ECO:0000313" key="2">
    <source>
        <dbReference type="Proteomes" id="UP000826793"/>
    </source>
</evidence>